<evidence type="ECO:0000256" key="8">
    <source>
        <dbReference type="ARBA" id="ARBA00023295"/>
    </source>
</evidence>
<keyword evidence="11" id="KW-0479">Metal-binding</keyword>
<dbReference type="GO" id="GO:0005783">
    <property type="term" value="C:endoplasmic reticulum"/>
    <property type="evidence" value="ECO:0007669"/>
    <property type="project" value="TreeGrafter"/>
</dbReference>
<dbReference type="SUPFAM" id="SSF48225">
    <property type="entry name" value="Seven-hairpin glycosidases"/>
    <property type="match status" value="1"/>
</dbReference>
<dbReference type="InterPro" id="IPR050749">
    <property type="entry name" value="Glycosyl_Hydrolase_47"/>
</dbReference>
<dbReference type="PANTHER" id="PTHR11742:SF101">
    <property type="entry name" value="MANNOSYL-OLIGOSACCHARIDE ALPHA-1,2-MANNOSIDASE 1B"/>
    <property type="match status" value="1"/>
</dbReference>
<organism evidence="15 16">
    <name type="scientific">Mycena chlorophos</name>
    <name type="common">Agaric fungus</name>
    <name type="synonym">Agaricus chlorophos</name>
    <dbReference type="NCBI Taxonomy" id="658473"/>
    <lineage>
        <taxon>Eukaryota</taxon>
        <taxon>Fungi</taxon>
        <taxon>Dikarya</taxon>
        <taxon>Basidiomycota</taxon>
        <taxon>Agaricomycotina</taxon>
        <taxon>Agaricomycetes</taxon>
        <taxon>Agaricomycetidae</taxon>
        <taxon>Agaricales</taxon>
        <taxon>Marasmiineae</taxon>
        <taxon>Mycenaceae</taxon>
        <taxon>Mycena</taxon>
    </lineage>
</organism>
<keyword evidence="16" id="KW-1185">Reference proteome</keyword>
<dbReference type="InterPro" id="IPR012341">
    <property type="entry name" value="6hp_glycosidase-like_sf"/>
</dbReference>
<dbReference type="OrthoDB" id="8118055at2759"/>
<comment type="pathway">
    <text evidence="2">Protein modification; protein glycosylation.</text>
</comment>
<dbReference type="EMBL" id="JACAZE010000033">
    <property type="protein sequence ID" value="KAF7288576.1"/>
    <property type="molecule type" value="Genomic_DNA"/>
</dbReference>
<proteinExistence type="inferred from homology"/>
<keyword evidence="11" id="KW-0106">Calcium</keyword>
<gene>
    <name evidence="15" type="ORF">HMN09_01386700</name>
</gene>
<evidence type="ECO:0000313" key="16">
    <source>
        <dbReference type="Proteomes" id="UP000613580"/>
    </source>
</evidence>
<evidence type="ECO:0000256" key="7">
    <source>
        <dbReference type="ARBA" id="ARBA00023180"/>
    </source>
</evidence>
<dbReference type="AlphaFoldDB" id="A0A8H6RX71"/>
<dbReference type="Proteomes" id="UP000613580">
    <property type="component" value="Unassembled WGS sequence"/>
</dbReference>
<keyword evidence="4 14" id="KW-0732">Signal</keyword>
<keyword evidence="5 13" id="KW-0378">Hydrolase</keyword>
<evidence type="ECO:0000256" key="2">
    <source>
        <dbReference type="ARBA" id="ARBA00004922"/>
    </source>
</evidence>
<evidence type="ECO:0000256" key="10">
    <source>
        <dbReference type="ARBA" id="ARBA00048605"/>
    </source>
</evidence>
<dbReference type="Pfam" id="PF01532">
    <property type="entry name" value="Glyco_hydro_47"/>
    <property type="match status" value="1"/>
</dbReference>
<accession>A0A8H6RX71</accession>
<evidence type="ECO:0000256" key="9">
    <source>
        <dbReference type="ARBA" id="ARBA00047669"/>
    </source>
</evidence>
<comment type="cofactor">
    <cofactor evidence="1 11">
        <name>Ca(2+)</name>
        <dbReference type="ChEBI" id="CHEBI:29108"/>
    </cofactor>
</comment>
<evidence type="ECO:0000256" key="11">
    <source>
        <dbReference type="PIRSR" id="PIRSR601382-2"/>
    </source>
</evidence>
<evidence type="ECO:0000256" key="14">
    <source>
        <dbReference type="SAM" id="SignalP"/>
    </source>
</evidence>
<comment type="catalytic activity">
    <reaction evidence="9">
        <text>N(4)-(alpha-D-Man-(1-&gt;2)-alpha-D-Man-(1-&gt;2)-alpha-D-Man-(1-&gt;3)-[alpha-D-Man-(1-&gt;3)-[alpha-D-Man-(1-&gt;2)-alpha-D-Man-(1-&gt;6)]-alpha-D-Man-(1-&gt;6)]-beta-D-Man-(1-&gt;4)-beta-D-GlcNAc-(1-&gt;4)-beta-D-GlcNAc)-L-asparaginyl-[protein] (N-glucan mannose isomer 8A1,2,3B1,3) + 3 H2O = N(4)-(alpha-D-Man-(1-&gt;3)-[alpha-D-Man-(1-&gt;3)-[alpha-D-Man-(1-&gt;6)]-alpha-D-Man-(1-&gt;6)]-beta-D-Man-(1-&gt;4)-beta-D-GlcNAc-(1-&gt;4)-beta-D-GlcNAc)-L-asparaginyl-[protein] (N-glucan mannose isomer 5A1,2) + 3 beta-D-mannose</text>
        <dbReference type="Rhea" id="RHEA:56028"/>
        <dbReference type="Rhea" id="RHEA-COMP:14358"/>
        <dbReference type="Rhea" id="RHEA-COMP:14367"/>
        <dbReference type="ChEBI" id="CHEBI:15377"/>
        <dbReference type="ChEBI" id="CHEBI:28563"/>
        <dbReference type="ChEBI" id="CHEBI:59087"/>
        <dbReference type="ChEBI" id="CHEBI:60628"/>
        <dbReference type="EC" id="3.2.1.113"/>
    </reaction>
</comment>
<evidence type="ECO:0000256" key="13">
    <source>
        <dbReference type="RuleBase" id="RU361193"/>
    </source>
</evidence>
<reference evidence="15" key="1">
    <citation type="submission" date="2020-05" db="EMBL/GenBank/DDBJ databases">
        <title>Mycena genomes resolve the evolution of fungal bioluminescence.</title>
        <authorList>
            <person name="Tsai I.J."/>
        </authorList>
    </citation>
    <scope>NUCLEOTIDE SEQUENCE</scope>
    <source>
        <strain evidence="15">110903Hualien_Pintung</strain>
    </source>
</reference>
<dbReference type="GO" id="GO:0036503">
    <property type="term" value="P:ERAD pathway"/>
    <property type="evidence" value="ECO:0007669"/>
    <property type="project" value="UniProtKB-ARBA"/>
</dbReference>
<dbReference type="PANTHER" id="PTHR11742">
    <property type="entry name" value="MANNOSYL-OLIGOSACCHARIDE ALPHA-1,2-MANNOSIDASE-RELATED"/>
    <property type="match status" value="1"/>
</dbReference>
<keyword evidence="6 12" id="KW-1015">Disulfide bond</keyword>
<evidence type="ECO:0000256" key="4">
    <source>
        <dbReference type="ARBA" id="ARBA00022729"/>
    </source>
</evidence>
<keyword evidence="7" id="KW-0325">Glycoprotein</keyword>
<feature type="binding site" evidence="11">
    <location>
        <position position="512"/>
    </location>
    <ligand>
        <name>Ca(2+)</name>
        <dbReference type="ChEBI" id="CHEBI:29108"/>
    </ligand>
</feature>
<dbReference type="GO" id="GO:0004571">
    <property type="term" value="F:mannosyl-oligosaccharide 1,2-alpha-mannosidase activity"/>
    <property type="evidence" value="ECO:0007669"/>
    <property type="project" value="UniProtKB-EC"/>
</dbReference>
<dbReference type="InterPro" id="IPR001382">
    <property type="entry name" value="Glyco_hydro_47"/>
</dbReference>
<feature type="disulfide bond" evidence="12">
    <location>
        <begin position="316"/>
        <end position="345"/>
    </location>
</feature>
<dbReference type="InterPro" id="IPR036026">
    <property type="entry name" value="Seven-hairpin_glycosidases"/>
</dbReference>
<dbReference type="Gene3D" id="1.50.10.10">
    <property type="match status" value="1"/>
</dbReference>
<evidence type="ECO:0000256" key="6">
    <source>
        <dbReference type="ARBA" id="ARBA00023157"/>
    </source>
</evidence>
<evidence type="ECO:0000256" key="1">
    <source>
        <dbReference type="ARBA" id="ARBA00001913"/>
    </source>
</evidence>
<feature type="signal peptide" evidence="14">
    <location>
        <begin position="1"/>
        <end position="19"/>
    </location>
</feature>
<feature type="chain" id="PRO_5034678603" description="alpha-1,2-Mannosidase" evidence="14">
    <location>
        <begin position="20"/>
        <end position="527"/>
    </location>
</feature>
<dbReference type="GO" id="GO:0005975">
    <property type="term" value="P:carbohydrate metabolic process"/>
    <property type="evidence" value="ECO:0007669"/>
    <property type="project" value="InterPro"/>
</dbReference>
<name>A0A8H6RX71_MYCCL</name>
<evidence type="ECO:0000313" key="15">
    <source>
        <dbReference type="EMBL" id="KAF7288576.1"/>
    </source>
</evidence>
<evidence type="ECO:0000256" key="3">
    <source>
        <dbReference type="ARBA" id="ARBA00007658"/>
    </source>
</evidence>
<sequence length="527" mass="59196">MRLWLLGLLSGALAAPARSGVTVQKQGLVVPDKYRYLREEVLEMFVDSYEPYRRIAFGHDEVRPVRQAPVDEFAGWGATVVDSMSTMLIMGLTDFFAEAVNHTTYMDFTVTQPRSTVSVFETTIRYVGGLLSAYELSDKKHPVLLRKAQNIADKLAYAFHQDNVIPYGHIYFMSDDPKRGTTNIAEAGSMSLEWELLSRYTKNSTYAKLAVGAVKHIANLEAPLPGLAPTRIDPVTGNFTNRYITWGGEADSYYEYLIKYARLFNTDDPVFIQTWKKAVDSSIWHLLRPSITGVGAYLGEMDDQRNLKHLSSHLTCFHAGNWLLGGKMLRNQTMVELAGHLNDGCWNTYNSTATGIGPESFGFVSPDGGYAGGNMMNKVQVEFSKKHGFACSTQFRQTRAEILLQLLHHRRQVHSEAGGQVCILLESNFYGWRVTGDTKYLDRAADAIRSFQTHLQLTEGRGYSDISDVNPTGKVVYGDKTESFWFAETLKYLYLTFDDPKHISLDDYVFNTEAHPLKAPPSLPSYG</sequence>
<dbReference type="EC" id="3.2.1.-" evidence="13"/>
<keyword evidence="8 13" id="KW-0326">Glycosidase</keyword>
<comment type="caution">
    <text evidence="15">The sequence shown here is derived from an EMBL/GenBank/DDBJ whole genome shotgun (WGS) entry which is preliminary data.</text>
</comment>
<evidence type="ECO:0000256" key="5">
    <source>
        <dbReference type="ARBA" id="ARBA00022801"/>
    </source>
</evidence>
<dbReference type="PRINTS" id="PR00747">
    <property type="entry name" value="GLYHDRLASE47"/>
</dbReference>
<comment type="catalytic activity">
    <reaction evidence="10">
        <text>N(4)-(alpha-D-Man-(1-&gt;2)-alpha-D-Man-(1-&gt;2)-alpha-D-Man-(1-&gt;3)-[alpha-D-Man-(1-&gt;2)-alpha-D-Man-(1-&gt;3)-[alpha-D-Man-(1-&gt;2)-alpha-D-Man-(1-&gt;6)]-alpha-D-Man-(1-&gt;6)]-beta-D-Man-(1-&gt;4)-beta-D-GlcNAc-(1-&gt;4)-beta-D-GlcNAc)-L-asparaginyl-[protein] (N-glucan mannose isomer 9A1,2,3B1,2,3) + 4 H2O = N(4)-(alpha-D-Man-(1-&gt;3)-[alpha-D-Man-(1-&gt;3)-[alpha-D-Man-(1-&gt;6)]-alpha-D-Man-(1-&gt;6)]-beta-D-Man-(1-&gt;4)-beta-D-GlcNAc-(1-&gt;4)-beta-D-GlcNAc)-L-asparaginyl-[protein] (N-glucan mannose isomer 5A1,2) + 4 beta-D-mannose</text>
        <dbReference type="Rhea" id="RHEA:56008"/>
        <dbReference type="Rhea" id="RHEA-COMP:14356"/>
        <dbReference type="Rhea" id="RHEA-COMP:14367"/>
        <dbReference type="ChEBI" id="CHEBI:15377"/>
        <dbReference type="ChEBI" id="CHEBI:28563"/>
        <dbReference type="ChEBI" id="CHEBI:59087"/>
        <dbReference type="ChEBI" id="CHEBI:139493"/>
        <dbReference type="EC" id="3.2.1.113"/>
    </reaction>
</comment>
<dbReference type="GO" id="GO:0005509">
    <property type="term" value="F:calcium ion binding"/>
    <property type="evidence" value="ECO:0007669"/>
    <property type="project" value="InterPro"/>
</dbReference>
<comment type="similarity">
    <text evidence="3 13">Belongs to the glycosyl hydrolase 47 family.</text>
</comment>
<evidence type="ECO:0000256" key="12">
    <source>
        <dbReference type="PIRSR" id="PIRSR601382-3"/>
    </source>
</evidence>
<protein>
    <recommendedName>
        <fullName evidence="13">alpha-1,2-Mannosidase</fullName>
        <ecNumber evidence="13">3.2.1.-</ecNumber>
    </recommendedName>
</protein>
<dbReference type="GO" id="GO:0016020">
    <property type="term" value="C:membrane"/>
    <property type="evidence" value="ECO:0007669"/>
    <property type="project" value="InterPro"/>
</dbReference>